<evidence type="ECO:0000256" key="1">
    <source>
        <dbReference type="SAM" id="MobiDB-lite"/>
    </source>
</evidence>
<name>L8WYR2_THACA</name>
<evidence type="ECO:0000313" key="3">
    <source>
        <dbReference type="Proteomes" id="UP000011668"/>
    </source>
</evidence>
<protein>
    <submittedName>
        <fullName evidence="2">Uncharacterized protein</fullName>
    </submittedName>
</protein>
<evidence type="ECO:0000313" key="2">
    <source>
        <dbReference type="EMBL" id="ELU41898.1"/>
    </source>
</evidence>
<dbReference type="AlphaFoldDB" id="L8WYR2"/>
<dbReference type="EMBL" id="AFRT01000977">
    <property type="protein sequence ID" value="ELU41898.1"/>
    <property type="molecule type" value="Genomic_DNA"/>
</dbReference>
<feature type="compositionally biased region" description="Basic and acidic residues" evidence="1">
    <location>
        <begin position="15"/>
        <end position="26"/>
    </location>
</feature>
<comment type="caution">
    <text evidence="2">The sequence shown here is derived from an EMBL/GenBank/DDBJ whole genome shotgun (WGS) entry which is preliminary data.</text>
</comment>
<gene>
    <name evidence="2" type="ORF">AG1IA_04077</name>
</gene>
<dbReference type="HOGENOM" id="CLU_2086406_0_0_1"/>
<feature type="region of interest" description="Disordered" evidence="1">
    <location>
        <begin position="1"/>
        <end position="32"/>
    </location>
</feature>
<dbReference type="Proteomes" id="UP000011668">
    <property type="component" value="Unassembled WGS sequence"/>
</dbReference>
<sequence>MPRGRSQLLDNTTNQRRDPRKDEHEQLGFFGPKDPKTHPLHMKLCLGGLLLFPLWWIGAVMRCEETDCCESCYTYRIPALMHPVPPMLLYSYRVGLVAVSVSCIEYNQVATTESVYM</sequence>
<keyword evidence="3" id="KW-1185">Reference proteome</keyword>
<accession>L8WYR2</accession>
<proteinExistence type="predicted"/>
<organism evidence="2 3">
    <name type="scientific">Thanatephorus cucumeris (strain AG1-IA)</name>
    <name type="common">Rice sheath blight fungus</name>
    <name type="synonym">Rhizoctonia solani</name>
    <dbReference type="NCBI Taxonomy" id="983506"/>
    <lineage>
        <taxon>Eukaryota</taxon>
        <taxon>Fungi</taxon>
        <taxon>Dikarya</taxon>
        <taxon>Basidiomycota</taxon>
        <taxon>Agaricomycotina</taxon>
        <taxon>Agaricomycetes</taxon>
        <taxon>Cantharellales</taxon>
        <taxon>Ceratobasidiaceae</taxon>
        <taxon>Rhizoctonia</taxon>
        <taxon>Rhizoctonia solani AG-1</taxon>
    </lineage>
</organism>
<reference evidence="2 3" key="1">
    <citation type="journal article" date="2013" name="Nat. Commun.">
        <title>The evolution and pathogenic mechanisms of the rice sheath blight pathogen.</title>
        <authorList>
            <person name="Zheng A."/>
            <person name="Lin R."/>
            <person name="Xu L."/>
            <person name="Qin P."/>
            <person name="Tang C."/>
            <person name="Ai P."/>
            <person name="Zhang D."/>
            <person name="Liu Y."/>
            <person name="Sun Z."/>
            <person name="Feng H."/>
            <person name="Wang Y."/>
            <person name="Chen Y."/>
            <person name="Liang X."/>
            <person name="Fu R."/>
            <person name="Li Q."/>
            <person name="Zhang J."/>
            <person name="Yu X."/>
            <person name="Xie Z."/>
            <person name="Ding L."/>
            <person name="Guan P."/>
            <person name="Tang J."/>
            <person name="Liang Y."/>
            <person name="Wang S."/>
            <person name="Deng Q."/>
            <person name="Li S."/>
            <person name="Zhu J."/>
            <person name="Wang L."/>
            <person name="Liu H."/>
            <person name="Li P."/>
        </authorList>
    </citation>
    <scope>NUCLEOTIDE SEQUENCE [LARGE SCALE GENOMIC DNA]</scope>
    <source>
        <strain evidence="3">AG-1 IA</strain>
    </source>
</reference>